<proteinExistence type="predicted"/>
<evidence type="ECO:0000313" key="1">
    <source>
        <dbReference type="EMBL" id="CAH2098552.1"/>
    </source>
</evidence>
<keyword evidence="2" id="KW-1185">Reference proteome</keyword>
<dbReference type="Proteomes" id="UP001153954">
    <property type="component" value="Unassembled WGS sequence"/>
</dbReference>
<gene>
    <name evidence="1" type="ORF">EEDITHA_LOCUS13655</name>
</gene>
<name>A0AAU9UKH4_EUPED</name>
<dbReference type="AlphaFoldDB" id="A0AAU9UKH4"/>
<protein>
    <submittedName>
        <fullName evidence="1">Uncharacterized protein</fullName>
    </submittedName>
</protein>
<accession>A0AAU9UKH4</accession>
<sequence length="116" mass="12882">MVAQNIGIPYPLAATAWGYPWDSLSHRKLLRLLWDKAPAGQEENAPPVSSITSAEFICRNETDRTDRQGTVPVGCNGSGLFLEYSKNALDYKNSYMAKNNVVATYSVIFHTELNTL</sequence>
<comment type="caution">
    <text evidence="1">The sequence shown here is derived from an EMBL/GenBank/DDBJ whole genome shotgun (WGS) entry which is preliminary data.</text>
</comment>
<evidence type="ECO:0000313" key="2">
    <source>
        <dbReference type="Proteomes" id="UP001153954"/>
    </source>
</evidence>
<dbReference type="EMBL" id="CAKOGL010000020">
    <property type="protein sequence ID" value="CAH2098552.1"/>
    <property type="molecule type" value="Genomic_DNA"/>
</dbReference>
<organism evidence="1 2">
    <name type="scientific">Euphydryas editha</name>
    <name type="common">Edith's checkerspot</name>
    <dbReference type="NCBI Taxonomy" id="104508"/>
    <lineage>
        <taxon>Eukaryota</taxon>
        <taxon>Metazoa</taxon>
        <taxon>Ecdysozoa</taxon>
        <taxon>Arthropoda</taxon>
        <taxon>Hexapoda</taxon>
        <taxon>Insecta</taxon>
        <taxon>Pterygota</taxon>
        <taxon>Neoptera</taxon>
        <taxon>Endopterygota</taxon>
        <taxon>Lepidoptera</taxon>
        <taxon>Glossata</taxon>
        <taxon>Ditrysia</taxon>
        <taxon>Papilionoidea</taxon>
        <taxon>Nymphalidae</taxon>
        <taxon>Nymphalinae</taxon>
        <taxon>Euphydryas</taxon>
    </lineage>
</organism>
<reference evidence="1" key="1">
    <citation type="submission" date="2022-03" db="EMBL/GenBank/DDBJ databases">
        <authorList>
            <person name="Tunstrom K."/>
        </authorList>
    </citation>
    <scope>NUCLEOTIDE SEQUENCE</scope>
</reference>